<sequence>MTEDWIRKERKRLAQQLTASTWKGLVLSIPLVALVAVGFYFWVVTSFELLPGAEQTLVALVATFALPGAVFVFVGLRRWFWQRAIRGELNRMRSQKFVSEYVEQLGGEASLHAHLSVVAKARVDRVLERERSDEQVTDSEYATALRYLLLLEPLTEGRTSS</sequence>
<feature type="transmembrane region" description="Helical" evidence="1">
    <location>
        <begin position="21"/>
        <end position="43"/>
    </location>
</feature>
<keyword evidence="3" id="KW-1185">Reference proteome</keyword>
<reference evidence="2" key="1">
    <citation type="submission" date="2016-02" db="EMBL/GenBank/DDBJ databases">
        <title>Halorhodospira halochloris DSM-1059 complete genome, version 2.</title>
        <authorList>
            <person name="Tsukatani Y."/>
        </authorList>
    </citation>
    <scope>NUCLEOTIDE SEQUENCE</scope>
    <source>
        <strain evidence="2">DSM 1059</strain>
    </source>
</reference>
<keyword evidence="1" id="KW-1133">Transmembrane helix</keyword>
<protein>
    <submittedName>
        <fullName evidence="2">Uncharacterized protein</fullName>
    </submittedName>
</protein>
<accession>A0A0X8X824</accession>
<dbReference type="RefSeq" id="WP_096408136.1">
    <property type="nucleotide sequence ID" value="NZ_AP017372.2"/>
</dbReference>
<evidence type="ECO:0000313" key="2">
    <source>
        <dbReference type="EMBL" id="BAU57291.1"/>
    </source>
</evidence>
<evidence type="ECO:0000256" key="1">
    <source>
        <dbReference type="SAM" id="Phobius"/>
    </source>
</evidence>
<name>A0A0X8X824_HALHR</name>
<dbReference type="KEGG" id="hhk:HH1059_06040"/>
<dbReference type="Proteomes" id="UP000218890">
    <property type="component" value="Chromosome"/>
</dbReference>
<dbReference type="EMBL" id="AP017372">
    <property type="protein sequence ID" value="BAU57291.1"/>
    <property type="molecule type" value="Genomic_DNA"/>
</dbReference>
<gene>
    <name evidence="2" type="ORF">HH1059_06040</name>
</gene>
<feature type="transmembrane region" description="Helical" evidence="1">
    <location>
        <begin position="55"/>
        <end position="76"/>
    </location>
</feature>
<keyword evidence="1" id="KW-0812">Transmembrane</keyword>
<keyword evidence="1" id="KW-0472">Membrane</keyword>
<dbReference type="AlphaFoldDB" id="A0A0X8X824"/>
<evidence type="ECO:0000313" key="3">
    <source>
        <dbReference type="Proteomes" id="UP000218890"/>
    </source>
</evidence>
<organism evidence="2 3">
    <name type="scientific">Halorhodospira halochloris</name>
    <name type="common">Ectothiorhodospira halochloris</name>
    <dbReference type="NCBI Taxonomy" id="1052"/>
    <lineage>
        <taxon>Bacteria</taxon>
        <taxon>Pseudomonadati</taxon>
        <taxon>Pseudomonadota</taxon>
        <taxon>Gammaproteobacteria</taxon>
        <taxon>Chromatiales</taxon>
        <taxon>Ectothiorhodospiraceae</taxon>
        <taxon>Halorhodospira</taxon>
    </lineage>
</organism>
<dbReference type="OrthoDB" id="9865177at2"/>
<proteinExistence type="predicted"/>